<dbReference type="EMBL" id="MTSE01000144">
    <property type="protein sequence ID" value="OUJ64501.1"/>
    <property type="molecule type" value="Genomic_DNA"/>
</dbReference>
<organism evidence="1 2">
    <name type="scientific">Hymenobacter crusticola</name>
    <dbReference type="NCBI Taxonomy" id="1770526"/>
    <lineage>
        <taxon>Bacteria</taxon>
        <taxon>Pseudomonadati</taxon>
        <taxon>Bacteroidota</taxon>
        <taxon>Cytophagia</taxon>
        <taxon>Cytophagales</taxon>
        <taxon>Hymenobacteraceae</taxon>
        <taxon>Hymenobacter</taxon>
    </lineage>
</organism>
<reference evidence="1 2" key="1">
    <citation type="submission" date="2017-01" db="EMBL/GenBank/DDBJ databases">
        <title>A new Hymenobacter.</title>
        <authorList>
            <person name="Liang Y."/>
            <person name="Feng F."/>
        </authorList>
    </citation>
    <scope>NUCLEOTIDE SEQUENCE [LARGE SCALE GENOMIC DNA]</scope>
    <source>
        <strain evidence="1">MIMBbqt21</strain>
    </source>
</reference>
<protein>
    <submittedName>
        <fullName evidence="1">Uncharacterized protein</fullName>
    </submittedName>
</protein>
<gene>
    <name evidence="1" type="ORF">BXP70_29320</name>
</gene>
<dbReference type="AlphaFoldDB" id="A0A243W4M9"/>
<sequence length="59" mass="6711">YFQSTPSRRSDWQAPQPSTLAENLVLQCQIAPVRLSLHPSLPEEIAQDTRALFQQLFGE</sequence>
<keyword evidence="2" id="KW-1185">Reference proteome</keyword>
<name>A0A243W4M9_9BACT</name>
<evidence type="ECO:0000313" key="2">
    <source>
        <dbReference type="Proteomes" id="UP000194873"/>
    </source>
</evidence>
<comment type="caution">
    <text evidence="1">The sequence shown here is derived from an EMBL/GenBank/DDBJ whole genome shotgun (WGS) entry which is preliminary data.</text>
</comment>
<dbReference type="Proteomes" id="UP000194873">
    <property type="component" value="Unassembled WGS sequence"/>
</dbReference>
<evidence type="ECO:0000313" key="1">
    <source>
        <dbReference type="EMBL" id="OUJ64501.1"/>
    </source>
</evidence>
<dbReference type="RefSeq" id="WP_179197921.1">
    <property type="nucleotide sequence ID" value="NZ_MTSE01000144.1"/>
</dbReference>
<accession>A0A243W4M9</accession>
<proteinExistence type="predicted"/>
<feature type="non-terminal residue" evidence="1">
    <location>
        <position position="1"/>
    </location>
</feature>